<name>A0A9Q0S5W0_9DIPT</name>
<evidence type="ECO:0000313" key="11">
    <source>
        <dbReference type="EMBL" id="KAJ6644445.1"/>
    </source>
</evidence>
<dbReference type="InterPro" id="IPR002076">
    <property type="entry name" value="ELO_fam"/>
</dbReference>
<feature type="transmembrane region" description="Helical" evidence="10">
    <location>
        <begin position="220"/>
        <end position="241"/>
    </location>
</feature>
<evidence type="ECO:0000256" key="2">
    <source>
        <dbReference type="ARBA" id="ARBA00022516"/>
    </source>
</evidence>
<feature type="transmembrane region" description="Helical" evidence="10">
    <location>
        <begin position="156"/>
        <end position="179"/>
    </location>
</feature>
<evidence type="ECO:0000256" key="3">
    <source>
        <dbReference type="ARBA" id="ARBA00022679"/>
    </source>
</evidence>
<comment type="subcellular location">
    <subcellularLocation>
        <location evidence="1">Membrane</location>
        <topology evidence="1">Multi-pass membrane protein</topology>
    </subcellularLocation>
</comment>
<dbReference type="GO" id="GO:0005789">
    <property type="term" value="C:endoplasmic reticulum membrane"/>
    <property type="evidence" value="ECO:0007669"/>
    <property type="project" value="TreeGrafter"/>
</dbReference>
<dbReference type="GO" id="GO:0042761">
    <property type="term" value="P:very long-chain fatty acid biosynthetic process"/>
    <property type="evidence" value="ECO:0007669"/>
    <property type="project" value="TreeGrafter"/>
</dbReference>
<keyword evidence="7 10" id="KW-0443">Lipid metabolism</keyword>
<keyword evidence="6 10" id="KW-1133">Transmembrane helix</keyword>
<evidence type="ECO:0000256" key="8">
    <source>
        <dbReference type="ARBA" id="ARBA00023136"/>
    </source>
</evidence>
<feature type="transmembrane region" description="Helical" evidence="10">
    <location>
        <begin position="191"/>
        <end position="214"/>
    </location>
</feature>
<evidence type="ECO:0000256" key="4">
    <source>
        <dbReference type="ARBA" id="ARBA00022692"/>
    </source>
</evidence>
<evidence type="ECO:0000256" key="1">
    <source>
        <dbReference type="ARBA" id="ARBA00004141"/>
    </source>
</evidence>
<protein>
    <recommendedName>
        <fullName evidence="10">Elongation of very long chain fatty acids protein</fullName>
        <ecNumber evidence="10">2.3.1.199</ecNumber>
    </recommendedName>
    <alternativeName>
        <fullName evidence="10">Very-long-chain 3-oxoacyl-CoA synthase</fullName>
    </alternativeName>
</protein>
<evidence type="ECO:0000256" key="9">
    <source>
        <dbReference type="ARBA" id="ARBA00023160"/>
    </source>
</evidence>
<evidence type="ECO:0000313" key="12">
    <source>
        <dbReference type="Proteomes" id="UP001151699"/>
    </source>
</evidence>
<comment type="caution">
    <text evidence="10">Lacks conserved residue(s) required for the propagation of feature annotation.</text>
</comment>
<reference evidence="11" key="1">
    <citation type="submission" date="2022-07" db="EMBL/GenBank/DDBJ databases">
        <authorList>
            <person name="Trinca V."/>
            <person name="Uliana J.V.C."/>
            <person name="Torres T.T."/>
            <person name="Ward R.J."/>
            <person name="Monesi N."/>
        </authorList>
    </citation>
    <scope>NUCLEOTIDE SEQUENCE</scope>
    <source>
        <strain evidence="11">HSMRA1968</strain>
        <tissue evidence="11">Whole embryos</tissue>
    </source>
</reference>
<keyword evidence="8 10" id="KW-0472">Membrane</keyword>
<keyword evidence="2 10" id="KW-0444">Lipid biosynthesis</keyword>
<dbReference type="GO" id="GO:0019367">
    <property type="term" value="P:fatty acid elongation, saturated fatty acid"/>
    <property type="evidence" value="ECO:0007669"/>
    <property type="project" value="TreeGrafter"/>
</dbReference>
<dbReference type="PANTHER" id="PTHR11157">
    <property type="entry name" value="FATTY ACID ACYL TRANSFERASE-RELATED"/>
    <property type="match status" value="1"/>
</dbReference>
<dbReference type="EMBL" id="WJQU01000002">
    <property type="protein sequence ID" value="KAJ6644445.1"/>
    <property type="molecule type" value="Genomic_DNA"/>
</dbReference>
<feature type="transmembrane region" description="Helical" evidence="10">
    <location>
        <begin position="12"/>
        <end position="34"/>
    </location>
</feature>
<dbReference type="GO" id="GO:0034626">
    <property type="term" value="P:fatty acid elongation, polyunsaturated fatty acid"/>
    <property type="evidence" value="ECO:0007669"/>
    <property type="project" value="TreeGrafter"/>
</dbReference>
<dbReference type="AlphaFoldDB" id="A0A9Q0S5W0"/>
<accession>A0A9Q0S5W0</accession>
<evidence type="ECO:0000256" key="10">
    <source>
        <dbReference type="RuleBase" id="RU361115"/>
    </source>
</evidence>
<gene>
    <name evidence="11" type="primary">Elovl7_0</name>
    <name evidence="11" type="ORF">Bhyg_09414</name>
</gene>
<dbReference type="PANTHER" id="PTHR11157:SF69">
    <property type="entry name" value="ELONGATION OF VERY LONG CHAIN FATTY ACIDS PROTEIN 7"/>
    <property type="match status" value="1"/>
</dbReference>
<proteinExistence type="inferred from homology"/>
<organism evidence="11 12">
    <name type="scientific">Pseudolycoriella hygida</name>
    <dbReference type="NCBI Taxonomy" id="35572"/>
    <lineage>
        <taxon>Eukaryota</taxon>
        <taxon>Metazoa</taxon>
        <taxon>Ecdysozoa</taxon>
        <taxon>Arthropoda</taxon>
        <taxon>Hexapoda</taxon>
        <taxon>Insecta</taxon>
        <taxon>Pterygota</taxon>
        <taxon>Neoptera</taxon>
        <taxon>Endopterygota</taxon>
        <taxon>Diptera</taxon>
        <taxon>Nematocera</taxon>
        <taxon>Sciaroidea</taxon>
        <taxon>Sciaridae</taxon>
        <taxon>Pseudolycoriella</taxon>
    </lineage>
</organism>
<keyword evidence="12" id="KW-1185">Reference proteome</keyword>
<keyword evidence="3 10" id="KW-0808">Transferase</keyword>
<evidence type="ECO:0000256" key="7">
    <source>
        <dbReference type="ARBA" id="ARBA00023098"/>
    </source>
</evidence>
<keyword evidence="9 10" id="KW-0275">Fatty acid biosynthesis</keyword>
<dbReference type="EC" id="2.3.1.199" evidence="10"/>
<dbReference type="Pfam" id="PF01151">
    <property type="entry name" value="ELO"/>
    <property type="match status" value="1"/>
</dbReference>
<keyword evidence="4 10" id="KW-0812">Transmembrane</keyword>
<dbReference type="OrthoDB" id="434092at2759"/>
<comment type="caution">
    <text evidence="11">The sequence shown here is derived from an EMBL/GenBank/DDBJ whole genome shotgun (WGS) entry which is preliminary data.</text>
</comment>
<evidence type="ECO:0000256" key="5">
    <source>
        <dbReference type="ARBA" id="ARBA00022832"/>
    </source>
</evidence>
<dbReference type="GO" id="GO:0034625">
    <property type="term" value="P:fatty acid elongation, monounsaturated fatty acid"/>
    <property type="evidence" value="ECO:0007669"/>
    <property type="project" value="TreeGrafter"/>
</dbReference>
<evidence type="ECO:0000256" key="6">
    <source>
        <dbReference type="ARBA" id="ARBA00022989"/>
    </source>
</evidence>
<dbReference type="GO" id="GO:0009922">
    <property type="term" value="F:fatty acid elongase activity"/>
    <property type="evidence" value="ECO:0007669"/>
    <property type="project" value="UniProtKB-EC"/>
</dbReference>
<dbReference type="GO" id="GO:0030148">
    <property type="term" value="P:sphingolipid biosynthetic process"/>
    <property type="evidence" value="ECO:0007669"/>
    <property type="project" value="TreeGrafter"/>
</dbReference>
<comment type="similarity">
    <text evidence="10">Belongs to the ELO family.</text>
</comment>
<keyword evidence="5 10" id="KW-0276">Fatty acid metabolism</keyword>
<dbReference type="Proteomes" id="UP001151699">
    <property type="component" value="Chromosome B"/>
</dbReference>
<comment type="catalytic activity">
    <reaction evidence="10">
        <text>a very-long-chain acyl-CoA + malonyl-CoA + H(+) = a very-long-chain 3-oxoacyl-CoA + CO2 + CoA</text>
        <dbReference type="Rhea" id="RHEA:32727"/>
        <dbReference type="ChEBI" id="CHEBI:15378"/>
        <dbReference type="ChEBI" id="CHEBI:16526"/>
        <dbReference type="ChEBI" id="CHEBI:57287"/>
        <dbReference type="ChEBI" id="CHEBI:57384"/>
        <dbReference type="ChEBI" id="CHEBI:90725"/>
        <dbReference type="ChEBI" id="CHEBI:90736"/>
        <dbReference type="EC" id="2.3.1.199"/>
    </reaction>
</comment>
<sequence>MFAGPLVDTYPLYGSPLQIATILLAYLFFVLHVGPKFMKNRKPSNLKYILVLYNVLQVGYNLYTLTLCIREPLFWKQFVSFGCTQLRRSQLKRFETLLCRLFWHRTMIAILDLFDTVFFILCKKQSHVTFPHVQHHFITLAALWTVGKYFTGEELVVALLVNSFIHPVMYVYYFVATLGRQYRKYLWWKKYLTVIQIVQLLIIIVYSIASIWLSCKRNKTIIWLIIANTSFNLILFLNYFVKANSSKKLINYEMPAHGSSQYGHDYFILQQDNSEDYKKLI</sequence>